<dbReference type="PANTHER" id="PTHR30471:SF3">
    <property type="entry name" value="UPF0758 PROTEIN YEES-RELATED"/>
    <property type="match status" value="1"/>
</dbReference>
<reference evidence="9" key="1">
    <citation type="submission" date="2020-10" db="EMBL/GenBank/DDBJ databases">
        <authorList>
            <person name="Gilroy R."/>
        </authorList>
    </citation>
    <scope>NUCLEOTIDE SEQUENCE</scope>
    <source>
        <strain evidence="9">ChiSjej4B22-8148</strain>
    </source>
</reference>
<dbReference type="GO" id="GO:0006508">
    <property type="term" value="P:proteolysis"/>
    <property type="evidence" value="ECO:0007669"/>
    <property type="project" value="UniProtKB-KW"/>
</dbReference>
<evidence type="ECO:0000313" key="10">
    <source>
        <dbReference type="Proteomes" id="UP000886757"/>
    </source>
</evidence>
<dbReference type="EMBL" id="DVGK01000031">
    <property type="protein sequence ID" value="HIR12746.1"/>
    <property type="molecule type" value="Genomic_DNA"/>
</dbReference>
<dbReference type="AlphaFoldDB" id="A0A9D1AA51"/>
<keyword evidence="4" id="KW-0378">Hydrolase</keyword>
<keyword evidence="5" id="KW-0862">Zinc</keyword>
<dbReference type="PANTHER" id="PTHR30471">
    <property type="entry name" value="DNA REPAIR PROTEIN RADC"/>
    <property type="match status" value="1"/>
</dbReference>
<evidence type="ECO:0000256" key="4">
    <source>
        <dbReference type="ARBA" id="ARBA00022801"/>
    </source>
</evidence>
<keyword evidence="6" id="KW-0482">Metalloprotease</keyword>
<evidence type="ECO:0000256" key="2">
    <source>
        <dbReference type="ARBA" id="ARBA00022670"/>
    </source>
</evidence>
<accession>A0A9D1AA51</accession>
<comment type="similarity">
    <text evidence="1 7">Belongs to the UPF0758 family.</text>
</comment>
<evidence type="ECO:0000256" key="3">
    <source>
        <dbReference type="ARBA" id="ARBA00022723"/>
    </source>
</evidence>
<proteinExistence type="inferred from homology"/>
<dbReference type="InterPro" id="IPR037518">
    <property type="entry name" value="MPN"/>
</dbReference>
<comment type="caution">
    <text evidence="9">The sequence shown here is derived from an EMBL/GenBank/DDBJ whole genome shotgun (WGS) entry which is preliminary data.</text>
</comment>
<feature type="domain" description="MPN" evidence="8">
    <location>
        <begin position="120"/>
        <end position="242"/>
    </location>
</feature>
<evidence type="ECO:0000259" key="8">
    <source>
        <dbReference type="PROSITE" id="PS50249"/>
    </source>
</evidence>
<sequence length="245" mass="27100">MSDTHGIVEEENKKRYTMKCIPKEERPYEKCLAGGAACLSDAELLAVILRTGSRGESALELSRKVLSLQGSEKGLLGIYHMSISDLMGIKGLGKVKAVQLKCLAELSVRIAKAQASPSLSFTNPAAIAAYYMEELRHLEQEVLLLLMLNSKSRLIRDMIISQGTVRAALISPREIYIQALRHQAVSIILVHNHPSGVPDPSREDLELTRRVRQSGELIGIELLDHIIIGDRQAVSLRELGLWSEI</sequence>
<dbReference type="PROSITE" id="PS50249">
    <property type="entry name" value="MPN"/>
    <property type="match status" value="1"/>
</dbReference>
<dbReference type="InterPro" id="IPR020891">
    <property type="entry name" value="UPF0758_CS"/>
</dbReference>
<dbReference type="InterPro" id="IPR046778">
    <property type="entry name" value="UPF0758_N"/>
</dbReference>
<evidence type="ECO:0000256" key="5">
    <source>
        <dbReference type="ARBA" id="ARBA00022833"/>
    </source>
</evidence>
<evidence type="ECO:0000256" key="6">
    <source>
        <dbReference type="ARBA" id="ARBA00023049"/>
    </source>
</evidence>
<dbReference type="NCBIfam" id="NF000642">
    <property type="entry name" value="PRK00024.1"/>
    <property type="match status" value="1"/>
</dbReference>
<protein>
    <submittedName>
        <fullName evidence="9">DNA repair protein RadC</fullName>
    </submittedName>
</protein>
<gene>
    <name evidence="9" type="primary">radC</name>
    <name evidence="9" type="ORF">IAB31_02340</name>
</gene>
<dbReference type="CDD" id="cd08071">
    <property type="entry name" value="MPN_DUF2466"/>
    <property type="match status" value="1"/>
</dbReference>
<dbReference type="InterPro" id="IPR001405">
    <property type="entry name" value="UPF0758"/>
</dbReference>
<dbReference type="PROSITE" id="PS01302">
    <property type="entry name" value="UPF0758"/>
    <property type="match status" value="1"/>
</dbReference>
<dbReference type="GO" id="GO:0008237">
    <property type="term" value="F:metallopeptidase activity"/>
    <property type="evidence" value="ECO:0007669"/>
    <property type="project" value="UniProtKB-KW"/>
</dbReference>
<keyword evidence="2" id="KW-0645">Protease</keyword>
<dbReference type="GO" id="GO:0046872">
    <property type="term" value="F:metal ion binding"/>
    <property type="evidence" value="ECO:0007669"/>
    <property type="project" value="UniProtKB-KW"/>
</dbReference>
<dbReference type="InterPro" id="IPR025657">
    <property type="entry name" value="RadC_JAB"/>
</dbReference>
<name>A0A9D1AA51_9FIRM</name>
<evidence type="ECO:0000313" key="9">
    <source>
        <dbReference type="EMBL" id="HIR12746.1"/>
    </source>
</evidence>
<organism evidence="9 10">
    <name type="scientific">Candidatus Choladousia intestinavium</name>
    <dbReference type="NCBI Taxonomy" id="2840727"/>
    <lineage>
        <taxon>Bacteria</taxon>
        <taxon>Bacillati</taxon>
        <taxon>Bacillota</taxon>
        <taxon>Clostridia</taxon>
        <taxon>Lachnospirales</taxon>
        <taxon>Lachnospiraceae</taxon>
        <taxon>Lachnospiraceae incertae sedis</taxon>
        <taxon>Candidatus Choladousia</taxon>
    </lineage>
</organism>
<reference evidence="9" key="2">
    <citation type="journal article" date="2021" name="PeerJ">
        <title>Extensive microbial diversity within the chicken gut microbiome revealed by metagenomics and culture.</title>
        <authorList>
            <person name="Gilroy R."/>
            <person name="Ravi A."/>
            <person name="Getino M."/>
            <person name="Pursley I."/>
            <person name="Horton D.L."/>
            <person name="Alikhan N.F."/>
            <person name="Baker D."/>
            <person name="Gharbi K."/>
            <person name="Hall N."/>
            <person name="Watson M."/>
            <person name="Adriaenssens E.M."/>
            <person name="Foster-Nyarko E."/>
            <person name="Jarju S."/>
            <person name="Secka A."/>
            <person name="Antonio M."/>
            <person name="Oren A."/>
            <person name="Chaudhuri R.R."/>
            <person name="La Ragione R."/>
            <person name="Hildebrand F."/>
            <person name="Pallen M.J."/>
        </authorList>
    </citation>
    <scope>NUCLEOTIDE SEQUENCE</scope>
    <source>
        <strain evidence="9">ChiSjej4B22-8148</strain>
    </source>
</reference>
<dbReference type="NCBIfam" id="TIGR00608">
    <property type="entry name" value="radc"/>
    <property type="match status" value="1"/>
</dbReference>
<dbReference type="Pfam" id="PF04002">
    <property type="entry name" value="RadC"/>
    <property type="match status" value="1"/>
</dbReference>
<keyword evidence="3" id="KW-0479">Metal-binding</keyword>
<dbReference type="Pfam" id="PF20582">
    <property type="entry name" value="UPF0758_N"/>
    <property type="match status" value="1"/>
</dbReference>
<dbReference type="Gene3D" id="3.40.140.10">
    <property type="entry name" value="Cytidine Deaminase, domain 2"/>
    <property type="match status" value="1"/>
</dbReference>
<dbReference type="Proteomes" id="UP000886757">
    <property type="component" value="Unassembled WGS sequence"/>
</dbReference>
<evidence type="ECO:0000256" key="7">
    <source>
        <dbReference type="RuleBase" id="RU003797"/>
    </source>
</evidence>
<evidence type="ECO:0000256" key="1">
    <source>
        <dbReference type="ARBA" id="ARBA00010243"/>
    </source>
</evidence>